<protein>
    <submittedName>
        <fullName evidence="1">Uncharacterized protein</fullName>
    </submittedName>
</protein>
<sequence length="49" mass="5737">MLSTDGKIYISVRSSSPQLCEFLVLIVSPFLRKYRELLLNMNYYKAGDY</sequence>
<proteinExistence type="predicted"/>
<keyword evidence="2" id="KW-1185">Reference proteome</keyword>
<evidence type="ECO:0000313" key="2">
    <source>
        <dbReference type="Proteomes" id="UP001295684"/>
    </source>
</evidence>
<gene>
    <name evidence="1" type="ORF">ECRASSUSDP1_LOCUS26315</name>
</gene>
<dbReference type="EMBL" id="CAMPGE010027122">
    <property type="protein sequence ID" value="CAI2384780.1"/>
    <property type="molecule type" value="Genomic_DNA"/>
</dbReference>
<dbReference type="Proteomes" id="UP001295684">
    <property type="component" value="Unassembled WGS sequence"/>
</dbReference>
<organism evidence="1 2">
    <name type="scientific">Euplotes crassus</name>
    <dbReference type="NCBI Taxonomy" id="5936"/>
    <lineage>
        <taxon>Eukaryota</taxon>
        <taxon>Sar</taxon>
        <taxon>Alveolata</taxon>
        <taxon>Ciliophora</taxon>
        <taxon>Intramacronucleata</taxon>
        <taxon>Spirotrichea</taxon>
        <taxon>Hypotrichia</taxon>
        <taxon>Euplotida</taxon>
        <taxon>Euplotidae</taxon>
        <taxon>Moneuplotes</taxon>
    </lineage>
</organism>
<name>A0AAD1Y4U4_EUPCR</name>
<reference evidence="1" key="1">
    <citation type="submission" date="2023-07" db="EMBL/GenBank/DDBJ databases">
        <authorList>
            <consortium name="AG Swart"/>
            <person name="Singh M."/>
            <person name="Singh A."/>
            <person name="Seah K."/>
            <person name="Emmerich C."/>
        </authorList>
    </citation>
    <scope>NUCLEOTIDE SEQUENCE</scope>
    <source>
        <strain evidence="1">DP1</strain>
    </source>
</reference>
<accession>A0AAD1Y4U4</accession>
<comment type="caution">
    <text evidence="1">The sequence shown here is derived from an EMBL/GenBank/DDBJ whole genome shotgun (WGS) entry which is preliminary data.</text>
</comment>
<evidence type="ECO:0000313" key="1">
    <source>
        <dbReference type="EMBL" id="CAI2384780.1"/>
    </source>
</evidence>
<dbReference type="AlphaFoldDB" id="A0AAD1Y4U4"/>